<dbReference type="InterPro" id="IPR003847">
    <property type="entry name" value="Put_antitoxin"/>
</dbReference>
<evidence type="ECO:0000313" key="3">
    <source>
        <dbReference type="Proteomes" id="UP000182829"/>
    </source>
</evidence>
<name>A0A1I3KKC3_9EURY</name>
<evidence type="ECO:0000256" key="1">
    <source>
        <dbReference type="ARBA" id="ARBA00022649"/>
    </source>
</evidence>
<dbReference type="AlphaFoldDB" id="A0A1I3KKC3"/>
<sequence length="93" mass="10462">MGTKTVSIRGDVYERLRARKRDDESFSALLERLLEESEPDWEATFGTLSSEDTGGLEEVVARVRAESDRGHIDRQRGALEAFGEVTDEETNSE</sequence>
<dbReference type="RefSeq" id="WP_005579301.1">
    <property type="nucleotide sequence ID" value="NZ_FORO01000004.1"/>
</dbReference>
<keyword evidence="1" id="KW-1277">Toxin-antitoxin system</keyword>
<dbReference type="OrthoDB" id="9187at2157"/>
<proteinExistence type="predicted"/>
<organism evidence="2 3">
    <name type="scientific">Natronobacterium gregoryi</name>
    <dbReference type="NCBI Taxonomy" id="44930"/>
    <lineage>
        <taxon>Archaea</taxon>
        <taxon>Methanobacteriati</taxon>
        <taxon>Methanobacteriota</taxon>
        <taxon>Stenosarchaea group</taxon>
        <taxon>Halobacteria</taxon>
        <taxon>Halobacteriales</taxon>
        <taxon>Natrialbaceae</taxon>
        <taxon>Natronobacterium</taxon>
    </lineage>
</organism>
<evidence type="ECO:0000313" key="2">
    <source>
        <dbReference type="EMBL" id="SFI72943.1"/>
    </source>
</evidence>
<protein>
    <submittedName>
        <fullName evidence="2">Predicted antitoxin, CopG family</fullName>
    </submittedName>
</protein>
<reference evidence="2 3" key="1">
    <citation type="submission" date="2016-10" db="EMBL/GenBank/DDBJ databases">
        <authorList>
            <person name="de Groot N.N."/>
        </authorList>
    </citation>
    <scope>NUCLEOTIDE SEQUENCE [LARGE SCALE GENOMIC DNA]</scope>
    <source>
        <strain evidence="2 3">SP2</strain>
    </source>
</reference>
<dbReference type="Proteomes" id="UP000182829">
    <property type="component" value="Unassembled WGS sequence"/>
</dbReference>
<dbReference type="Pfam" id="PF02697">
    <property type="entry name" value="VAPB_antitox"/>
    <property type="match status" value="1"/>
</dbReference>
<accession>A0A1I3KKC3</accession>
<dbReference type="GeneID" id="14208094"/>
<gene>
    <name evidence="2" type="ORF">SAMN05443661_10499</name>
</gene>
<dbReference type="EMBL" id="FORO01000004">
    <property type="protein sequence ID" value="SFI72943.1"/>
    <property type="molecule type" value="Genomic_DNA"/>
</dbReference>